<dbReference type="AlphaFoldDB" id="A0A3P3XHT9"/>
<name>A0A3P3XHT9_9SPIR</name>
<sequence length="162" mass="16867">MKKYALVALFAVAVFGMAFAVVPPTTTQSGTVSISGSVAEVFSLTVPETYTGTIANGSTAETWSIGNVVVTSNVKNWTISVSSANSGYLVHSVDNTEKIAYTMTLGSLVTDQSLASAWTSAAQPRTAKVGNSYALSVKFGPSADYYQAGTYGDTLTVTISHN</sequence>
<evidence type="ECO:0008006" key="3">
    <source>
        <dbReference type="Google" id="ProtNLM"/>
    </source>
</evidence>
<gene>
    <name evidence="2" type="ORF">SPIROBIBN47_210204</name>
</gene>
<accession>A0A3P3XHT9</accession>
<evidence type="ECO:0000256" key="1">
    <source>
        <dbReference type="SAM" id="SignalP"/>
    </source>
</evidence>
<feature type="signal peptide" evidence="1">
    <location>
        <begin position="1"/>
        <end position="20"/>
    </location>
</feature>
<organism evidence="2">
    <name type="scientific">uncultured spirochete</name>
    <dbReference type="NCBI Taxonomy" id="156406"/>
    <lineage>
        <taxon>Bacteria</taxon>
        <taxon>Pseudomonadati</taxon>
        <taxon>Spirochaetota</taxon>
        <taxon>Spirochaetia</taxon>
        <taxon>Spirochaetales</taxon>
        <taxon>environmental samples</taxon>
    </lineage>
</organism>
<protein>
    <recommendedName>
        <fullName evidence="3">Spore coat protein U domain-containing protein</fullName>
    </recommendedName>
</protein>
<keyword evidence="1" id="KW-0732">Signal</keyword>
<feature type="chain" id="PRO_5018268117" description="Spore coat protein U domain-containing protein" evidence="1">
    <location>
        <begin position="21"/>
        <end position="162"/>
    </location>
</feature>
<dbReference type="EMBL" id="FWDM01000014">
    <property type="protein sequence ID" value="SLM12079.1"/>
    <property type="molecule type" value="Genomic_DNA"/>
</dbReference>
<evidence type="ECO:0000313" key="2">
    <source>
        <dbReference type="EMBL" id="SLM12079.1"/>
    </source>
</evidence>
<proteinExistence type="predicted"/>
<reference evidence="2" key="1">
    <citation type="submission" date="2017-02" db="EMBL/GenBank/DDBJ databases">
        <authorList>
            <person name="Regsiter A."/>
            <person name="William W."/>
        </authorList>
    </citation>
    <scope>NUCLEOTIDE SEQUENCE</scope>
    <source>
        <strain evidence="2">Bib</strain>
    </source>
</reference>